<dbReference type="AlphaFoldDB" id="A0A402CNH6"/>
<keyword evidence="2" id="KW-1185">Reference proteome</keyword>
<evidence type="ECO:0000313" key="1">
    <source>
        <dbReference type="EMBL" id="GCE45089.1"/>
    </source>
</evidence>
<protein>
    <submittedName>
        <fullName evidence="1">Uncharacterized protein</fullName>
    </submittedName>
</protein>
<name>A0A402CNH6_RHOWR</name>
<proteinExistence type="predicted"/>
<comment type="caution">
    <text evidence="1">The sequence shown here is derived from an EMBL/GenBank/DDBJ whole genome shotgun (WGS) entry which is preliminary data.</text>
</comment>
<reference evidence="1 2" key="1">
    <citation type="submission" date="2018-11" db="EMBL/GenBank/DDBJ databases">
        <title>Microbial catabolism of amino acid.</title>
        <authorList>
            <person name="Hibi M."/>
            <person name="Ogawa J."/>
        </authorList>
    </citation>
    <scope>NUCLEOTIDE SEQUENCE [LARGE SCALE GENOMIC DNA]</scope>
    <source>
        <strain evidence="1 2">C31-06</strain>
    </source>
</reference>
<dbReference type="Proteomes" id="UP000287519">
    <property type="component" value="Unassembled WGS sequence"/>
</dbReference>
<evidence type="ECO:0000313" key="2">
    <source>
        <dbReference type="Proteomes" id="UP000287519"/>
    </source>
</evidence>
<dbReference type="EMBL" id="BHYM01000156">
    <property type="protein sequence ID" value="GCE45089.1"/>
    <property type="molecule type" value="Genomic_DNA"/>
</dbReference>
<accession>A0A402CNH6</accession>
<organism evidence="1 2">
    <name type="scientific">Rhodococcus wratislaviensis</name>
    <name type="common">Tsukamurella wratislaviensis</name>
    <dbReference type="NCBI Taxonomy" id="44752"/>
    <lineage>
        <taxon>Bacteria</taxon>
        <taxon>Bacillati</taxon>
        <taxon>Actinomycetota</taxon>
        <taxon>Actinomycetes</taxon>
        <taxon>Mycobacteriales</taxon>
        <taxon>Nocardiaceae</taxon>
        <taxon>Rhodococcus</taxon>
    </lineage>
</organism>
<dbReference type="RefSeq" id="WP_192582198.1">
    <property type="nucleotide sequence ID" value="NZ_BHYM01000156.1"/>
</dbReference>
<gene>
    <name evidence="1" type="ORF">Rhow_001116</name>
</gene>
<sequence>MIAYTLPEIRRLFAYLILRHAHPDEHIWSWSNWRRRRQHQARTSHYRRRGHLP</sequence>